<protein>
    <submittedName>
        <fullName evidence="1">10369_t:CDS:1</fullName>
    </submittedName>
</protein>
<keyword evidence="2" id="KW-1185">Reference proteome</keyword>
<dbReference type="EMBL" id="CAJVPT010019147">
    <property type="protein sequence ID" value="CAG8639482.1"/>
    <property type="molecule type" value="Genomic_DNA"/>
</dbReference>
<dbReference type="Proteomes" id="UP000789525">
    <property type="component" value="Unassembled WGS sequence"/>
</dbReference>
<accession>A0ACA9N8F9</accession>
<comment type="caution">
    <text evidence="1">The sequence shown here is derived from an EMBL/GenBank/DDBJ whole genome shotgun (WGS) entry which is preliminary data.</text>
</comment>
<evidence type="ECO:0000313" key="1">
    <source>
        <dbReference type="EMBL" id="CAG8639482.1"/>
    </source>
</evidence>
<gene>
    <name evidence="1" type="ORF">ACOLOM_LOCUS7890</name>
</gene>
<name>A0ACA9N8F9_9GLOM</name>
<proteinExistence type="predicted"/>
<evidence type="ECO:0000313" key="2">
    <source>
        <dbReference type="Proteomes" id="UP000789525"/>
    </source>
</evidence>
<organism evidence="1 2">
    <name type="scientific">Acaulospora colombiana</name>
    <dbReference type="NCBI Taxonomy" id="27376"/>
    <lineage>
        <taxon>Eukaryota</taxon>
        <taxon>Fungi</taxon>
        <taxon>Fungi incertae sedis</taxon>
        <taxon>Mucoromycota</taxon>
        <taxon>Glomeromycotina</taxon>
        <taxon>Glomeromycetes</taxon>
        <taxon>Diversisporales</taxon>
        <taxon>Acaulosporaceae</taxon>
        <taxon>Acaulospora</taxon>
    </lineage>
</organism>
<reference evidence="1" key="1">
    <citation type="submission" date="2021-06" db="EMBL/GenBank/DDBJ databases">
        <authorList>
            <person name="Kallberg Y."/>
            <person name="Tangrot J."/>
            <person name="Rosling A."/>
        </authorList>
    </citation>
    <scope>NUCLEOTIDE SEQUENCE</scope>
    <source>
        <strain evidence="1">CL356</strain>
    </source>
</reference>
<sequence>MSSANIFEAVEMNFTADEFSGDLIGYIREKTKANSNRRSTSRKNSHENSPSTTANKKYSGSNSRFLAYSRVEEDEEELSTPIINIYREHRGHLEQDKKARTELDTQILKDDLYIPVRVEESQHSSTAARANSRSNQQSSPMSTQATRGINMGNFASFLPPVASKFLPLSATYNSVGINESGSRGFNDMWGYYHQNDMFTNEMDNIKGVCCS</sequence>